<keyword evidence="6" id="KW-0695">RNA-directed DNA polymerase</keyword>
<evidence type="ECO:0000313" key="10">
    <source>
        <dbReference type="EMBL" id="KAA3473750.1"/>
    </source>
</evidence>
<gene>
    <name evidence="10" type="ORF">EPI10_024107</name>
</gene>
<dbReference type="GO" id="GO:0004519">
    <property type="term" value="F:endonuclease activity"/>
    <property type="evidence" value="ECO:0007669"/>
    <property type="project" value="UniProtKB-KW"/>
</dbReference>
<dbReference type="GO" id="GO:0003964">
    <property type="term" value="F:RNA-directed DNA polymerase activity"/>
    <property type="evidence" value="ECO:0007669"/>
    <property type="project" value="UniProtKB-KW"/>
</dbReference>
<evidence type="ECO:0000313" key="11">
    <source>
        <dbReference type="Proteomes" id="UP000325315"/>
    </source>
</evidence>
<dbReference type="InterPro" id="IPR041373">
    <property type="entry name" value="RT_RNaseH"/>
</dbReference>
<keyword evidence="4" id="KW-0255">Endonuclease</keyword>
<dbReference type="GO" id="GO:0016787">
    <property type="term" value="F:hydrolase activity"/>
    <property type="evidence" value="ECO:0007669"/>
    <property type="project" value="UniProtKB-KW"/>
</dbReference>
<evidence type="ECO:0000256" key="1">
    <source>
        <dbReference type="ARBA" id="ARBA00022679"/>
    </source>
</evidence>
<dbReference type="Gene3D" id="3.30.70.270">
    <property type="match status" value="2"/>
</dbReference>
<keyword evidence="3" id="KW-0540">Nuclease</keyword>
<reference evidence="11" key="1">
    <citation type="journal article" date="2019" name="Plant Biotechnol. J.">
        <title>Genome sequencing of the Australian wild diploid species Gossypium australe highlights disease resistance and delayed gland morphogenesis.</title>
        <authorList>
            <person name="Cai Y."/>
            <person name="Cai X."/>
            <person name="Wang Q."/>
            <person name="Wang P."/>
            <person name="Zhang Y."/>
            <person name="Cai C."/>
            <person name="Xu Y."/>
            <person name="Wang K."/>
            <person name="Zhou Z."/>
            <person name="Wang C."/>
            <person name="Geng S."/>
            <person name="Li B."/>
            <person name="Dong Q."/>
            <person name="Hou Y."/>
            <person name="Wang H."/>
            <person name="Ai P."/>
            <person name="Liu Z."/>
            <person name="Yi F."/>
            <person name="Sun M."/>
            <person name="An G."/>
            <person name="Cheng J."/>
            <person name="Zhang Y."/>
            <person name="Shi Q."/>
            <person name="Xie Y."/>
            <person name="Shi X."/>
            <person name="Chang Y."/>
            <person name="Huang F."/>
            <person name="Chen Y."/>
            <person name="Hong S."/>
            <person name="Mi L."/>
            <person name="Sun Q."/>
            <person name="Zhang L."/>
            <person name="Zhou B."/>
            <person name="Peng R."/>
            <person name="Zhang X."/>
            <person name="Liu F."/>
        </authorList>
    </citation>
    <scope>NUCLEOTIDE SEQUENCE [LARGE SCALE GENOMIC DNA]</scope>
    <source>
        <strain evidence="11">cv. PA1801</strain>
    </source>
</reference>
<sequence length="240" mass="27938">MSIWNFCISKNAIWIIQSPCNFLALHDGNIFKHGGENLEVFVDGFSVFGDTFEDYLQNLELVLCRCQETNLVLNWEKCHFMVIEKLPLPTSVKGIRSFLGHVGFYRRFIKDFPKISKPLCTLLEQNRSFNFDWPCLQAFEELKKRLITTPIVTTPSWTLLFRLVCDASEFAIGAILGQRKVKLNCITTKKELSAIVFSFDKFRAYLMGTKVTVYTKHSTIKYLVTKKDDKRILIRWIFLL</sequence>
<evidence type="ECO:0000256" key="2">
    <source>
        <dbReference type="ARBA" id="ARBA00022695"/>
    </source>
</evidence>
<protein>
    <submittedName>
        <fullName evidence="10">Retrovirus-related Pol polyprotein from transposon 17.6</fullName>
    </submittedName>
</protein>
<dbReference type="EMBL" id="SMMG02000005">
    <property type="protein sequence ID" value="KAA3473750.1"/>
    <property type="molecule type" value="Genomic_DNA"/>
</dbReference>
<evidence type="ECO:0000256" key="3">
    <source>
        <dbReference type="ARBA" id="ARBA00022722"/>
    </source>
</evidence>
<name>A0A5B6VWW6_9ROSI</name>
<dbReference type="InterPro" id="IPR043128">
    <property type="entry name" value="Rev_trsase/Diguanyl_cyclase"/>
</dbReference>
<keyword evidence="2" id="KW-0548">Nucleotidyltransferase</keyword>
<dbReference type="Proteomes" id="UP000325315">
    <property type="component" value="Unassembled WGS sequence"/>
</dbReference>
<feature type="domain" description="Reverse transcriptase/retrotransposon-derived protein RNase H-like" evidence="9">
    <location>
        <begin position="134"/>
        <end position="181"/>
    </location>
</feature>
<dbReference type="PANTHER" id="PTHR37984">
    <property type="entry name" value="PROTEIN CBG26694"/>
    <property type="match status" value="1"/>
</dbReference>
<evidence type="ECO:0000256" key="4">
    <source>
        <dbReference type="ARBA" id="ARBA00022759"/>
    </source>
</evidence>
<dbReference type="OrthoDB" id="10055717at2759"/>
<proteinExistence type="predicted"/>
<feature type="domain" description="Reverse transcriptase RNase H-like" evidence="8">
    <location>
        <begin position="182"/>
        <end position="240"/>
    </location>
</feature>
<dbReference type="Pfam" id="PF17919">
    <property type="entry name" value="RT_RNaseH_2"/>
    <property type="match status" value="1"/>
</dbReference>
<dbReference type="PANTHER" id="PTHR37984:SF5">
    <property type="entry name" value="PROTEIN NYNRIN-LIKE"/>
    <property type="match status" value="1"/>
</dbReference>
<dbReference type="Pfam" id="PF17917">
    <property type="entry name" value="RT_RNaseH"/>
    <property type="match status" value="1"/>
</dbReference>
<accession>A0A5B6VWW6</accession>
<dbReference type="InterPro" id="IPR043502">
    <property type="entry name" value="DNA/RNA_pol_sf"/>
</dbReference>
<dbReference type="InterPro" id="IPR050951">
    <property type="entry name" value="Retrovirus_Pol_polyprotein"/>
</dbReference>
<organism evidence="10 11">
    <name type="scientific">Gossypium australe</name>
    <dbReference type="NCBI Taxonomy" id="47621"/>
    <lineage>
        <taxon>Eukaryota</taxon>
        <taxon>Viridiplantae</taxon>
        <taxon>Streptophyta</taxon>
        <taxon>Embryophyta</taxon>
        <taxon>Tracheophyta</taxon>
        <taxon>Spermatophyta</taxon>
        <taxon>Magnoliopsida</taxon>
        <taxon>eudicotyledons</taxon>
        <taxon>Gunneridae</taxon>
        <taxon>Pentapetalae</taxon>
        <taxon>rosids</taxon>
        <taxon>malvids</taxon>
        <taxon>Malvales</taxon>
        <taxon>Malvaceae</taxon>
        <taxon>Malvoideae</taxon>
        <taxon>Gossypium</taxon>
    </lineage>
</organism>
<comment type="caution">
    <text evidence="10">The sequence shown here is derived from an EMBL/GenBank/DDBJ whole genome shotgun (WGS) entry which is preliminary data.</text>
</comment>
<keyword evidence="7" id="KW-0511">Multifunctional enzyme</keyword>
<dbReference type="AlphaFoldDB" id="A0A5B6VWW6"/>
<evidence type="ECO:0000256" key="5">
    <source>
        <dbReference type="ARBA" id="ARBA00022801"/>
    </source>
</evidence>
<keyword evidence="11" id="KW-1185">Reference proteome</keyword>
<evidence type="ECO:0000259" key="8">
    <source>
        <dbReference type="Pfam" id="PF17917"/>
    </source>
</evidence>
<keyword evidence="1" id="KW-0808">Transferase</keyword>
<evidence type="ECO:0000256" key="6">
    <source>
        <dbReference type="ARBA" id="ARBA00022918"/>
    </source>
</evidence>
<dbReference type="FunFam" id="3.30.70.270:FF:000020">
    <property type="entry name" value="Transposon Tf2-6 polyprotein-like Protein"/>
    <property type="match status" value="1"/>
</dbReference>
<dbReference type="InterPro" id="IPR041577">
    <property type="entry name" value="RT_RNaseH_2"/>
</dbReference>
<dbReference type="SUPFAM" id="SSF56672">
    <property type="entry name" value="DNA/RNA polymerases"/>
    <property type="match status" value="1"/>
</dbReference>
<evidence type="ECO:0000259" key="9">
    <source>
        <dbReference type="Pfam" id="PF17919"/>
    </source>
</evidence>
<keyword evidence="5" id="KW-0378">Hydrolase</keyword>
<evidence type="ECO:0000256" key="7">
    <source>
        <dbReference type="ARBA" id="ARBA00023268"/>
    </source>
</evidence>